<proteinExistence type="predicted"/>
<dbReference type="Gene3D" id="1.10.10.60">
    <property type="entry name" value="Homeodomain-like"/>
    <property type="match status" value="1"/>
</dbReference>
<dbReference type="InterPro" id="IPR018060">
    <property type="entry name" value="HTH_AraC"/>
</dbReference>
<organism evidence="5 6">
    <name type="scientific">Aquibium carbonis</name>
    <dbReference type="NCBI Taxonomy" id="2495581"/>
    <lineage>
        <taxon>Bacteria</taxon>
        <taxon>Pseudomonadati</taxon>
        <taxon>Pseudomonadota</taxon>
        <taxon>Alphaproteobacteria</taxon>
        <taxon>Hyphomicrobiales</taxon>
        <taxon>Phyllobacteriaceae</taxon>
        <taxon>Aquibium</taxon>
    </lineage>
</organism>
<dbReference type="PROSITE" id="PS01124">
    <property type="entry name" value="HTH_ARAC_FAMILY_2"/>
    <property type="match status" value="1"/>
</dbReference>
<protein>
    <submittedName>
        <fullName evidence="5">AraC family transcriptional regulator</fullName>
    </submittedName>
</protein>
<dbReference type="InterPro" id="IPR032687">
    <property type="entry name" value="AraC-type_N"/>
</dbReference>
<dbReference type="EMBL" id="RWKW01000019">
    <property type="protein sequence ID" value="RST87407.1"/>
    <property type="molecule type" value="Genomic_DNA"/>
</dbReference>
<dbReference type="OrthoDB" id="9805730at2"/>
<dbReference type="PANTHER" id="PTHR47894:SF4">
    <property type="entry name" value="HTH-TYPE TRANSCRIPTIONAL REGULATOR GADX"/>
    <property type="match status" value="1"/>
</dbReference>
<dbReference type="GO" id="GO:0005829">
    <property type="term" value="C:cytosol"/>
    <property type="evidence" value="ECO:0007669"/>
    <property type="project" value="TreeGrafter"/>
</dbReference>
<dbReference type="GO" id="GO:0000976">
    <property type="term" value="F:transcription cis-regulatory region binding"/>
    <property type="evidence" value="ECO:0007669"/>
    <property type="project" value="TreeGrafter"/>
</dbReference>
<keyword evidence="2" id="KW-0238">DNA-binding</keyword>
<dbReference type="RefSeq" id="WP_126698493.1">
    <property type="nucleotide sequence ID" value="NZ_RWKW01000019.1"/>
</dbReference>
<dbReference type="AlphaFoldDB" id="A0A3R9YBD3"/>
<gene>
    <name evidence="5" type="ORF">EJC49_05660</name>
</gene>
<dbReference type="Pfam" id="PF12833">
    <property type="entry name" value="HTH_18"/>
    <property type="match status" value="1"/>
</dbReference>
<dbReference type="Proteomes" id="UP000278398">
    <property type="component" value="Unassembled WGS sequence"/>
</dbReference>
<dbReference type="GO" id="GO:0003700">
    <property type="term" value="F:DNA-binding transcription factor activity"/>
    <property type="evidence" value="ECO:0007669"/>
    <property type="project" value="InterPro"/>
</dbReference>
<keyword evidence="3" id="KW-0804">Transcription</keyword>
<evidence type="ECO:0000256" key="3">
    <source>
        <dbReference type="ARBA" id="ARBA00023163"/>
    </source>
</evidence>
<keyword evidence="1" id="KW-0805">Transcription regulation</keyword>
<evidence type="ECO:0000256" key="2">
    <source>
        <dbReference type="ARBA" id="ARBA00023125"/>
    </source>
</evidence>
<dbReference type="PANTHER" id="PTHR47894">
    <property type="entry name" value="HTH-TYPE TRANSCRIPTIONAL REGULATOR GADX"/>
    <property type="match status" value="1"/>
</dbReference>
<evidence type="ECO:0000313" key="6">
    <source>
        <dbReference type="Proteomes" id="UP000278398"/>
    </source>
</evidence>
<reference evidence="5 6" key="1">
    <citation type="submission" date="2018-12" db="EMBL/GenBank/DDBJ databases">
        <title>Mesorhizobium carbonis sp. nov., isolated from coal mine water.</title>
        <authorList>
            <person name="Xin W."/>
            <person name="Xu Z."/>
            <person name="Xiang F."/>
            <person name="Zhang J."/>
            <person name="Xi L."/>
            <person name="Liu J."/>
        </authorList>
    </citation>
    <scope>NUCLEOTIDE SEQUENCE [LARGE SCALE GENOMIC DNA]</scope>
    <source>
        <strain evidence="5 6">B2.3</strain>
    </source>
</reference>
<dbReference type="SUPFAM" id="SSF46689">
    <property type="entry name" value="Homeodomain-like"/>
    <property type="match status" value="1"/>
</dbReference>
<dbReference type="SMART" id="SM00342">
    <property type="entry name" value="HTH_ARAC"/>
    <property type="match status" value="1"/>
</dbReference>
<feature type="domain" description="HTH araC/xylS-type" evidence="4">
    <location>
        <begin position="232"/>
        <end position="330"/>
    </location>
</feature>
<dbReference type="InterPro" id="IPR009057">
    <property type="entry name" value="Homeodomain-like_sf"/>
</dbReference>
<evidence type="ECO:0000313" key="5">
    <source>
        <dbReference type="EMBL" id="RST87407.1"/>
    </source>
</evidence>
<dbReference type="Pfam" id="PF12625">
    <property type="entry name" value="Arabinose_bd"/>
    <property type="match status" value="1"/>
</dbReference>
<evidence type="ECO:0000259" key="4">
    <source>
        <dbReference type="PROSITE" id="PS01124"/>
    </source>
</evidence>
<accession>A0A3R9YBD3</accession>
<sequence length="333" mass="35461">MIPLIRAGALAPFVSWMQAAGRPVDALLREVDLSYYPFDDPDMPIPLRPAIAFVVRASRLEGPDLSYRVVSKESVPALGRIGRIALGSGSVREAIDRVAAALPFHSTYVVISVHPVHGGVMMREAWGLRLDDETRHFVQQYVAALIQALCAHAGAATPVFGRVALMPHPVHGLSHLRPFLGETVEPSRDGTLELFVPAEVANRSLRLASSPPSLAGIAAGSTPLRGDGSLSGSARLVVAAMLSDGTPTIERLAAAGGLSVRTFQRRLAEENTTFSHLLGSVRHELAVASLAGGGQTASEVASRLGYGQQSSLTRAVRRWTGLPPRTIVRRDAE</sequence>
<comment type="caution">
    <text evidence="5">The sequence shown here is derived from an EMBL/GenBank/DDBJ whole genome shotgun (WGS) entry which is preliminary data.</text>
</comment>
<keyword evidence="6" id="KW-1185">Reference proteome</keyword>
<name>A0A3R9YBD3_9HYPH</name>
<evidence type="ECO:0000256" key="1">
    <source>
        <dbReference type="ARBA" id="ARBA00023015"/>
    </source>
</evidence>